<dbReference type="Gene3D" id="1.10.3210.10">
    <property type="entry name" value="Hypothetical protein af1432"/>
    <property type="match status" value="1"/>
</dbReference>
<evidence type="ECO:0000256" key="1">
    <source>
        <dbReference type="SAM" id="Phobius"/>
    </source>
</evidence>
<keyword evidence="1" id="KW-1133">Transmembrane helix</keyword>
<evidence type="ECO:0000259" key="3">
    <source>
        <dbReference type="PROSITE" id="PS51832"/>
    </source>
</evidence>
<dbReference type="NCBIfam" id="TIGR00277">
    <property type="entry name" value="HDIG"/>
    <property type="match status" value="1"/>
</dbReference>
<dbReference type="PROSITE" id="PS51832">
    <property type="entry name" value="HD_GYP"/>
    <property type="match status" value="1"/>
</dbReference>
<feature type="transmembrane region" description="Helical" evidence="1">
    <location>
        <begin position="166"/>
        <end position="182"/>
    </location>
</feature>
<dbReference type="InterPro" id="IPR003607">
    <property type="entry name" value="HD/PDEase_dom"/>
</dbReference>
<feature type="transmembrane region" description="Helical" evidence="1">
    <location>
        <begin position="247"/>
        <end position="265"/>
    </location>
</feature>
<organism evidence="4">
    <name type="scientific">Thermodesulfatator atlanticus</name>
    <dbReference type="NCBI Taxonomy" id="501497"/>
    <lineage>
        <taxon>Bacteria</taxon>
        <taxon>Pseudomonadati</taxon>
        <taxon>Thermodesulfobacteriota</taxon>
        <taxon>Thermodesulfobacteria</taxon>
        <taxon>Thermodesulfobacteriales</taxon>
        <taxon>Thermodesulfatatoraceae</taxon>
        <taxon>Thermodesulfatator</taxon>
    </lineage>
</organism>
<dbReference type="Pfam" id="PF13487">
    <property type="entry name" value="HD_5"/>
    <property type="match status" value="1"/>
</dbReference>
<accession>A0A7V5NZ25</accession>
<comment type="caution">
    <text evidence="4">The sequence shown here is derived from an EMBL/GenBank/DDBJ whole genome shotgun (WGS) entry which is preliminary data.</text>
</comment>
<dbReference type="PANTHER" id="PTHR43155">
    <property type="entry name" value="CYCLIC DI-GMP PHOSPHODIESTERASE PA4108-RELATED"/>
    <property type="match status" value="1"/>
</dbReference>
<keyword evidence="1" id="KW-0472">Membrane</keyword>
<dbReference type="PANTHER" id="PTHR43155:SF2">
    <property type="entry name" value="CYCLIC DI-GMP PHOSPHODIESTERASE PA4108"/>
    <property type="match status" value="1"/>
</dbReference>
<feature type="transmembrane region" description="Helical" evidence="1">
    <location>
        <begin position="188"/>
        <end position="204"/>
    </location>
</feature>
<feature type="domain" description="HD" evidence="2">
    <location>
        <begin position="296"/>
        <end position="418"/>
    </location>
</feature>
<dbReference type="InterPro" id="IPR037522">
    <property type="entry name" value="HD_GYP_dom"/>
</dbReference>
<dbReference type="CDD" id="cd00077">
    <property type="entry name" value="HDc"/>
    <property type="match status" value="1"/>
</dbReference>
<evidence type="ECO:0000259" key="2">
    <source>
        <dbReference type="PROSITE" id="PS51831"/>
    </source>
</evidence>
<dbReference type="SMART" id="SM00471">
    <property type="entry name" value="HDc"/>
    <property type="match status" value="1"/>
</dbReference>
<proteinExistence type="predicted"/>
<sequence length="469" mass="54046">MSKPIEKEKTESSMRYGLLVLNDYPPEKREEIASFLSRYTKNGITVSEIKKLLLYKPLILKRGISEQEAQIFIEKLSSYGADVSFVLPEETDNKKAAKITQKENNECDNSIEQTQAKSDILQILNDKDYEKTYVKHSLSKSPFKEKLCKKLKERIKEEIYRVNKEIWLVFSLVLIVALMNYLVDSQRLLLSLYTLPTIFSAYYFGKRHAVLTALASIVLVISMLYYLPQLFHDEPILRFKNDNWQDFVVWGSTLIITAYAMGTLYDRYREKIKELQKTYQGILVILRHFISKDEYTENHCYRVSVYAVKIAQYLGLPEERIEDLRAAALLHDLGKLKISREILYKAARLSQEEFNEIKKHVTSGTELLEPLSGAFGRIIPIILAHHERCDGSGYLNLSCEEIPLEAKILAVADVYDALVSDRPYRKGLPPFEAKEIILKEAGKHFDPVVVKAFVKAFENGELEVPKIIV</sequence>
<dbReference type="PROSITE" id="PS51831">
    <property type="entry name" value="HD"/>
    <property type="match status" value="1"/>
</dbReference>
<dbReference type="Proteomes" id="UP000886101">
    <property type="component" value="Unassembled WGS sequence"/>
</dbReference>
<feature type="transmembrane region" description="Helical" evidence="1">
    <location>
        <begin position="209"/>
        <end position="227"/>
    </location>
</feature>
<gene>
    <name evidence="4" type="ORF">ENJ96_03205</name>
</gene>
<dbReference type="SUPFAM" id="SSF109604">
    <property type="entry name" value="HD-domain/PDEase-like"/>
    <property type="match status" value="1"/>
</dbReference>
<reference evidence="4" key="1">
    <citation type="journal article" date="2020" name="mSystems">
        <title>Genome- and Community-Level Interaction Insights into Carbon Utilization and Element Cycling Functions of Hydrothermarchaeota in Hydrothermal Sediment.</title>
        <authorList>
            <person name="Zhou Z."/>
            <person name="Liu Y."/>
            <person name="Xu W."/>
            <person name="Pan J."/>
            <person name="Luo Z.H."/>
            <person name="Li M."/>
        </authorList>
    </citation>
    <scope>NUCLEOTIDE SEQUENCE [LARGE SCALE GENOMIC DNA]</scope>
    <source>
        <strain evidence="4">HyVt-533</strain>
    </source>
</reference>
<dbReference type="EMBL" id="DROK01000093">
    <property type="protein sequence ID" value="HHI96838.1"/>
    <property type="molecule type" value="Genomic_DNA"/>
</dbReference>
<protein>
    <submittedName>
        <fullName evidence="4">HD domain-containing protein</fullName>
    </submittedName>
</protein>
<evidence type="ECO:0000313" key="4">
    <source>
        <dbReference type="EMBL" id="HHI96838.1"/>
    </source>
</evidence>
<dbReference type="AlphaFoldDB" id="A0A7V5NZ25"/>
<feature type="domain" description="HD-GYP" evidence="3">
    <location>
        <begin position="274"/>
        <end position="469"/>
    </location>
</feature>
<dbReference type="InterPro" id="IPR006674">
    <property type="entry name" value="HD_domain"/>
</dbReference>
<dbReference type="InterPro" id="IPR006675">
    <property type="entry name" value="HDIG_dom"/>
</dbReference>
<keyword evidence="1" id="KW-0812">Transmembrane</keyword>
<name>A0A7V5NZ25_9BACT</name>